<evidence type="ECO:0000313" key="14">
    <source>
        <dbReference type="EMBL" id="GAA1217585.1"/>
    </source>
</evidence>
<dbReference type="Pfam" id="PF00672">
    <property type="entry name" value="HAMP"/>
    <property type="match status" value="1"/>
</dbReference>
<keyword evidence="9" id="KW-0902">Two-component regulatory system</keyword>
<dbReference type="RefSeq" id="WP_344438349.1">
    <property type="nucleotide sequence ID" value="NZ_BAAALF010000004.1"/>
</dbReference>
<keyword evidence="4" id="KW-0597">Phosphoprotein</keyword>
<dbReference type="Gene3D" id="3.30.565.10">
    <property type="entry name" value="Histidine kinase-like ATPase, C-terminal domain"/>
    <property type="match status" value="1"/>
</dbReference>
<dbReference type="SUPFAM" id="SSF158472">
    <property type="entry name" value="HAMP domain-like"/>
    <property type="match status" value="1"/>
</dbReference>
<dbReference type="SMART" id="SM00387">
    <property type="entry name" value="HATPase_c"/>
    <property type="match status" value="1"/>
</dbReference>
<evidence type="ECO:0000256" key="8">
    <source>
        <dbReference type="ARBA" id="ARBA00022989"/>
    </source>
</evidence>
<dbReference type="Pfam" id="PF02518">
    <property type="entry name" value="HATPase_c"/>
    <property type="match status" value="1"/>
</dbReference>
<dbReference type="GO" id="GO:0005524">
    <property type="term" value="F:ATP binding"/>
    <property type="evidence" value="ECO:0007669"/>
    <property type="project" value="UniProtKB-KW"/>
</dbReference>
<dbReference type="Gene3D" id="6.10.340.10">
    <property type="match status" value="1"/>
</dbReference>
<dbReference type="CDD" id="cd00082">
    <property type="entry name" value="HisKA"/>
    <property type="match status" value="1"/>
</dbReference>
<dbReference type="PANTHER" id="PTHR45436:SF5">
    <property type="entry name" value="SENSOR HISTIDINE KINASE TRCS"/>
    <property type="match status" value="1"/>
</dbReference>
<evidence type="ECO:0000256" key="5">
    <source>
        <dbReference type="ARBA" id="ARBA00022679"/>
    </source>
</evidence>
<dbReference type="InterPro" id="IPR005467">
    <property type="entry name" value="His_kinase_dom"/>
</dbReference>
<keyword evidence="15" id="KW-1185">Reference proteome</keyword>
<dbReference type="InterPro" id="IPR003660">
    <property type="entry name" value="HAMP_dom"/>
</dbReference>
<feature type="domain" description="HAMP" evidence="13">
    <location>
        <begin position="128"/>
        <end position="181"/>
    </location>
</feature>
<name>A0ABP4GCU1_9ACTN</name>
<dbReference type="SMART" id="SM00304">
    <property type="entry name" value="HAMP"/>
    <property type="match status" value="1"/>
</dbReference>
<dbReference type="PRINTS" id="PR00344">
    <property type="entry name" value="BCTRLSENSOR"/>
</dbReference>
<sequence>MRTPGEGTSGGGASAYRFGAWRGSLRLRLTAVFGLMFFVAAAAVLIVTMVLVDNSMRYALDLAFPGSYGFDPKLPSSVQQYLAQQQASEPATQRVILASMQGNLLLKGGLAVIAVGLVATTAGWLVAGRLLRPLSMISSNAERIAGRTLHRRIDLQAHPGEVKTLADSFDSMLDRLDQAFAGQSRFISNAAHELKTPIAVNRTLVEVAMNRRDAPVEVQRLGENLLAVSERHERLIDALLTLARAEDSLTELLPLDVADLARSVLTASAAEAERLEVTLEAQLDPAVAIGDPVLLEQVVRNLVDNAVRYNRPGGVVTVRTGRGPYGAQVAVGNTGPVIAEHEIPVLFAPFRRLIDRVGSARGSGLGLSIVRAVAQAHGGEATAAPRPGGGLEVRVLLPADGPNARPPHRR</sequence>
<dbReference type="SUPFAM" id="SSF55874">
    <property type="entry name" value="ATPase domain of HSP90 chaperone/DNA topoisomerase II/histidine kinase"/>
    <property type="match status" value="1"/>
</dbReference>
<keyword evidence="6 11" id="KW-0812">Transmembrane</keyword>
<dbReference type="InterPro" id="IPR036890">
    <property type="entry name" value="HATPase_C_sf"/>
</dbReference>
<gene>
    <name evidence="14" type="ORF">GCM10009665_04360</name>
</gene>
<evidence type="ECO:0000256" key="11">
    <source>
        <dbReference type="SAM" id="Phobius"/>
    </source>
</evidence>
<accession>A0ABP4GCU1</accession>
<dbReference type="Proteomes" id="UP001500037">
    <property type="component" value="Unassembled WGS sequence"/>
</dbReference>
<keyword evidence="8 11" id="KW-1133">Transmembrane helix</keyword>
<dbReference type="CDD" id="cd06225">
    <property type="entry name" value="HAMP"/>
    <property type="match status" value="1"/>
</dbReference>
<dbReference type="InterPro" id="IPR036097">
    <property type="entry name" value="HisK_dim/P_sf"/>
</dbReference>
<evidence type="ECO:0000259" key="13">
    <source>
        <dbReference type="PROSITE" id="PS50885"/>
    </source>
</evidence>
<feature type="domain" description="Histidine kinase" evidence="12">
    <location>
        <begin position="189"/>
        <end position="401"/>
    </location>
</feature>
<dbReference type="PANTHER" id="PTHR45436">
    <property type="entry name" value="SENSOR HISTIDINE KINASE YKOH"/>
    <property type="match status" value="1"/>
</dbReference>
<keyword evidence="10 11" id="KW-0472">Membrane</keyword>
<comment type="subcellular location">
    <subcellularLocation>
        <location evidence="2">Cell membrane</location>
    </subcellularLocation>
</comment>
<evidence type="ECO:0000256" key="9">
    <source>
        <dbReference type="ARBA" id="ARBA00023012"/>
    </source>
</evidence>
<evidence type="ECO:0000313" key="15">
    <source>
        <dbReference type="Proteomes" id="UP001500037"/>
    </source>
</evidence>
<dbReference type="EC" id="2.7.13.3" evidence="3"/>
<evidence type="ECO:0000256" key="4">
    <source>
        <dbReference type="ARBA" id="ARBA00022553"/>
    </source>
</evidence>
<feature type="transmembrane region" description="Helical" evidence="11">
    <location>
        <begin position="27"/>
        <end position="52"/>
    </location>
</feature>
<reference evidence="15" key="1">
    <citation type="journal article" date="2019" name="Int. J. Syst. Evol. Microbiol.">
        <title>The Global Catalogue of Microorganisms (GCM) 10K type strain sequencing project: providing services to taxonomists for standard genome sequencing and annotation.</title>
        <authorList>
            <consortium name="The Broad Institute Genomics Platform"/>
            <consortium name="The Broad Institute Genome Sequencing Center for Infectious Disease"/>
            <person name="Wu L."/>
            <person name="Ma J."/>
        </authorList>
    </citation>
    <scope>NUCLEOTIDE SEQUENCE [LARGE SCALE GENOMIC DNA]</scope>
    <source>
        <strain evidence="15">JCM 13004</strain>
    </source>
</reference>
<comment type="caution">
    <text evidence="14">The sequence shown here is derived from an EMBL/GenBank/DDBJ whole genome shotgun (WGS) entry which is preliminary data.</text>
</comment>
<evidence type="ECO:0000259" key="12">
    <source>
        <dbReference type="PROSITE" id="PS50109"/>
    </source>
</evidence>
<dbReference type="CDD" id="cd00075">
    <property type="entry name" value="HATPase"/>
    <property type="match status" value="1"/>
</dbReference>
<comment type="catalytic activity">
    <reaction evidence="1">
        <text>ATP + protein L-histidine = ADP + protein N-phospho-L-histidine.</text>
        <dbReference type="EC" id="2.7.13.3"/>
    </reaction>
</comment>
<protein>
    <recommendedName>
        <fullName evidence="3">histidine kinase</fullName>
        <ecNumber evidence="3">2.7.13.3</ecNumber>
    </recommendedName>
</protein>
<dbReference type="Pfam" id="PF00512">
    <property type="entry name" value="HisKA"/>
    <property type="match status" value="1"/>
</dbReference>
<dbReference type="InterPro" id="IPR003661">
    <property type="entry name" value="HisK_dim/P_dom"/>
</dbReference>
<keyword evidence="7" id="KW-0418">Kinase</keyword>
<dbReference type="InterPro" id="IPR050428">
    <property type="entry name" value="TCS_sensor_his_kinase"/>
</dbReference>
<dbReference type="SMART" id="SM00388">
    <property type="entry name" value="HisKA"/>
    <property type="match status" value="1"/>
</dbReference>
<organism evidence="14 15">
    <name type="scientific">Kitasatospora nipponensis</name>
    <dbReference type="NCBI Taxonomy" id="258049"/>
    <lineage>
        <taxon>Bacteria</taxon>
        <taxon>Bacillati</taxon>
        <taxon>Actinomycetota</taxon>
        <taxon>Actinomycetes</taxon>
        <taxon>Kitasatosporales</taxon>
        <taxon>Streptomycetaceae</taxon>
        <taxon>Kitasatospora</taxon>
    </lineage>
</organism>
<keyword evidence="14" id="KW-0547">Nucleotide-binding</keyword>
<keyword evidence="14" id="KW-0067">ATP-binding</keyword>
<dbReference type="InterPro" id="IPR003594">
    <property type="entry name" value="HATPase_dom"/>
</dbReference>
<dbReference type="PROSITE" id="PS50109">
    <property type="entry name" value="HIS_KIN"/>
    <property type="match status" value="1"/>
</dbReference>
<evidence type="ECO:0000256" key="6">
    <source>
        <dbReference type="ARBA" id="ARBA00022692"/>
    </source>
</evidence>
<keyword evidence="5" id="KW-0808">Transferase</keyword>
<proteinExistence type="predicted"/>
<dbReference type="EMBL" id="BAAALF010000004">
    <property type="protein sequence ID" value="GAA1217585.1"/>
    <property type="molecule type" value="Genomic_DNA"/>
</dbReference>
<feature type="transmembrane region" description="Helical" evidence="11">
    <location>
        <begin position="104"/>
        <end position="127"/>
    </location>
</feature>
<dbReference type="SUPFAM" id="SSF47384">
    <property type="entry name" value="Homodimeric domain of signal transducing histidine kinase"/>
    <property type="match status" value="1"/>
</dbReference>
<dbReference type="InterPro" id="IPR004358">
    <property type="entry name" value="Sig_transdc_His_kin-like_C"/>
</dbReference>
<evidence type="ECO:0000256" key="2">
    <source>
        <dbReference type="ARBA" id="ARBA00004236"/>
    </source>
</evidence>
<dbReference type="PROSITE" id="PS50885">
    <property type="entry name" value="HAMP"/>
    <property type="match status" value="1"/>
</dbReference>
<evidence type="ECO:0000256" key="3">
    <source>
        <dbReference type="ARBA" id="ARBA00012438"/>
    </source>
</evidence>
<evidence type="ECO:0000256" key="10">
    <source>
        <dbReference type="ARBA" id="ARBA00023136"/>
    </source>
</evidence>
<evidence type="ECO:0000256" key="1">
    <source>
        <dbReference type="ARBA" id="ARBA00000085"/>
    </source>
</evidence>
<evidence type="ECO:0000256" key="7">
    <source>
        <dbReference type="ARBA" id="ARBA00022777"/>
    </source>
</evidence>
<dbReference type="Gene3D" id="1.10.287.130">
    <property type="match status" value="1"/>
</dbReference>